<name>A0ABS8DA99_9NEIS</name>
<reference evidence="7" key="1">
    <citation type="submission" date="2021-10" db="EMBL/GenBank/DDBJ databases">
        <title>The complete genome sequence of Leeia sp. TBRC 13508.</title>
        <authorList>
            <person name="Charoenyingcharoen P."/>
            <person name="Yukphan P."/>
        </authorList>
    </citation>
    <scope>NUCLEOTIDE SEQUENCE</scope>
    <source>
        <strain evidence="7">TBRC 13508</strain>
    </source>
</reference>
<comment type="caution">
    <text evidence="7">The sequence shown here is derived from an EMBL/GenBank/DDBJ whole genome shotgun (WGS) entry which is preliminary data.</text>
</comment>
<dbReference type="InterPro" id="IPR012001">
    <property type="entry name" value="Thiamin_PyroP_enz_TPP-bd_dom"/>
</dbReference>
<organism evidence="7 8">
    <name type="scientific">Leeia speluncae</name>
    <dbReference type="NCBI Taxonomy" id="2884804"/>
    <lineage>
        <taxon>Bacteria</taxon>
        <taxon>Pseudomonadati</taxon>
        <taxon>Pseudomonadota</taxon>
        <taxon>Betaproteobacteria</taxon>
        <taxon>Neisseriales</taxon>
        <taxon>Leeiaceae</taxon>
        <taxon>Leeia</taxon>
    </lineage>
</organism>
<dbReference type="InterPro" id="IPR029035">
    <property type="entry name" value="DHS-like_NAD/FAD-binding_dom"/>
</dbReference>
<evidence type="ECO:0000256" key="3">
    <source>
        <dbReference type="RuleBase" id="RU362132"/>
    </source>
</evidence>
<feature type="domain" description="Thiamine pyrophosphate enzyme central" evidence="4">
    <location>
        <begin position="204"/>
        <end position="331"/>
    </location>
</feature>
<evidence type="ECO:0000313" key="7">
    <source>
        <dbReference type="EMBL" id="MCB6184533.1"/>
    </source>
</evidence>
<evidence type="ECO:0000256" key="2">
    <source>
        <dbReference type="ARBA" id="ARBA00023052"/>
    </source>
</evidence>
<dbReference type="Pfam" id="PF00205">
    <property type="entry name" value="TPP_enzyme_M"/>
    <property type="match status" value="1"/>
</dbReference>
<comment type="similarity">
    <text evidence="1 3">Belongs to the TPP enzyme family.</text>
</comment>
<evidence type="ECO:0000259" key="5">
    <source>
        <dbReference type="Pfam" id="PF02775"/>
    </source>
</evidence>
<accession>A0ABS8DA99</accession>
<evidence type="ECO:0000259" key="6">
    <source>
        <dbReference type="Pfam" id="PF02776"/>
    </source>
</evidence>
<keyword evidence="8" id="KW-1185">Reference proteome</keyword>
<dbReference type="PANTHER" id="PTHR18968:SF120">
    <property type="entry name" value="ACETOLACTATE SYNTHASE LARGE SUBUNIT"/>
    <property type="match status" value="1"/>
</dbReference>
<feature type="domain" description="Thiamine pyrophosphate enzyme N-terminal TPP-binding" evidence="6">
    <location>
        <begin position="9"/>
        <end position="125"/>
    </location>
</feature>
<dbReference type="Proteomes" id="UP001165395">
    <property type="component" value="Unassembled WGS sequence"/>
</dbReference>
<evidence type="ECO:0000313" key="8">
    <source>
        <dbReference type="Proteomes" id="UP001165395"/>
    </source>
</evidence>
<protein>
    <submittedName>
        <fullName evidence="7">Thiamine pyrophosphate-binding protein</fullName>
    </submittedName>
</protein>
<dbReference type="NCBIfam" id="NF006052">
    <property type="entry name" value="PRK08199.1"/>
    <property type="match status" value="1"/>
</dbReference>
<dbReference type="SUPFAM" id="SSF52518">
    <property type="entry name" value="Thiamin diphosphate-binding fold (THDP-binding)"/>
    <property type="match status" value="2"/>
</dbReference>
<dbReference type="InterPro" id="IPR011766">
    <property type="entry name" value="TPP_enzyme_TPP-bd"/>
</dbReference>
<dbReference type="CDD" id="cd07035">
    <property type="entry name" value="TPP_PYR_POX_like"/>
    <property type="match status" value="1"/>
</dbReference>
<dbReference type="InterPro" id="IPR012000">
    <property type="entry name" value="Thiamin_PyroP_enz_cen_dom"/>
</dbReference>
<dbReference type="Gene3D" id="3.40.50.1220">
    <property type="entry name" value="TPP-binding domain"/>
    <property type="match status" value="1"/>
</dbReference>
<dbReference type="Gene3D" id="3.40.50.970">
    <property type="match status" value="2"/>
</dbReference>
<gene>
    <name evidence="7" type="ORF">LIN78_13370</name>
</gene>
<dbReference type="InterPro" id="IPR000399">
    <property type="entry name" value="TPP-bd_CS"/>
</dbReference>
<dbReference type="InterPro" id="IPR045229">
    <property type="entry name" value="TPP_enz"/>
</dbReference>
<dbReference type="CDD" id="cd00568">
    <property type="entry name" value="TPP_enzymes"/>
    <property type="match status" value="1"/>
</dbReference>
<evidence type="ECO:0000256" key="1">
    <source>
        <dbReference type="ARBA" id="ARBA00007812"/>
    </source>
</evidence>
<dbReference type="EMBL" id="JAJBZT010000007">
    <property type="protein sequence ID" value="MCB6184533.1"/>
    <property type="molecule type" value="Genomic_DNA"/>
</dbReference>
<dbReference type="PROSITE" id="PS00187">
    <property type="entry name" value="TPP_ENZYMES"/>
    <property type="match status" value="1"/>
</dbReference>
<sequence>MTAKYVENRTGGQLLVDSLLALGVDTGFCVPGESYLAVLDALYDVKDAFELITCRNEGGAGFMAEAYGKLKARPAACFVTRGPGACNASIGIHTALQDSTPLLLFIGQVSRDQLGREAFQEVNYREMFKPLAKWITEIDDARRIPEILQRAYQIATAGRPGPVVIALPEDMLTDVVAKSSLPTMPTRFDAPLPLLAKEEIRVELAKAKQPLIIVGGGGWTENAREALTQFANDWSLPVVASFRRQDVFNNLHPNYIGELGTSVSPQLAKRVEEADLLIVIGSRLSEMTTNGYTLVTSPTPQQTLIHLHPDEAEINKVFSAKVGVAVSVNEAAFGLAEIKPKSDSIAWQPWLSRAQAEYEANLASAKVIGDVDMFAVMQTVNQLAPKDAIYTNGAGNYTGWLHRFHRYSVYPSQLAPTSGAMGYGLPAAIGAAVAEPDRTAICFAGDGCFMMNAQELATIARHQLKLIILLINNGVYGTIRMHQEKHYPDRKIATRLENPDFVAYAKSFGLEGVRVEKTAEFEAAFTNALASENTTLIEIIVDPRQVSTRSIAG</sequence>
<proteinExistence type="inferred from homology"/>
<dbReference type="InterPro" id="IPR029061">
    <property type="entry name" value="THDP-binding"/>
</dbReference>
<dbReference type="PANTHER" id="PTHR18968">
    <property type="entry name" value="THIAMINE PYROPHOSPHATE ENZYMES"/>
    <property type="match status" value="1"/>
</dbReference>
<feature type="domain" description="Thiamine pyrophosphate enzyme TPP-binding" evidence="5">
    <location>
        <begin position="393"/>
        <end position="539"/>
    </location>
</feature>
<dbReference type="Pfam" id="PF02775">
    <property type="entry name" value="TPP_enzyme_C"/>
    <property type="match status" value="1"/>
</dbReference>
<dbReference type="RefSeq" id="WP_227181343.1">
    <property type="nucleotide sequence ID" value="NZ_JAJBZT010000007.1"/>
</dbReference>
<evidence type="ECO:0000259" key="4">
    <source>
        <dbReference type="Pfam" id="PF00205"/>
    </source>
</evidence>
<keyword evidence="2 3" id="KW-0786">Thiamine pyrophosphate</keyword>
<dbReference type="Pfam" id="PF02776">
    <property type="entry name" value="TPP_enzyme_N"/>
    <property type="match status" value="1"/>
</dbReference>
<dbReference type="SUPFAM" id="SSF52467">
    <property type="entry name" value="DHS-like NAD/FAD-binding domain"/>
    <property type="match status" value="1"/>
</dbReference>